<dbReference type="SUPFAM" id="SSF56112">
    <property type="entry name" value="Protein kinase-like (PK-like)"/>
    <property type="match status" value="1"/>
</dbReference>
<proteinExistence type="predicted"/>
<gene>
    <name evidence="2" type="ORF">JM949_19825</name>
</gene>
<name>A0ABS1YJZ2_9ACTN</name>
<dbReference type="Proteomes" id="UP000622245">
    <property type="component" value="Unassembled WGS sequence"/>
</dbReference>
<dbReference type="EMBL" id="JAEVHL010000104">
    <property type="protein sequence ID" value="MBM0277471.1"/>
    <property type="molecule type" value="Genomic_DNA"/>
</dbReference>
<keyword evidence="3" id="KW-1185">Reference proteome</keyword>
<evidence type="ECO:0000259" key="1">
    <source>
        <dbReference type="Pfam" id="PF01636"/>
    </source>
</evidence>
<comment type="caution">
    <text evidence="2">The sequence shown here is derived from an EMBL/GenBank/DDBJ whole genome shotgun (WGS) entry which is preliminary data.</text>
</comment>
<evidence type="ECO:0000313" key="2">
    <source>
        <dbReference type="EMBL" id="MBM0277471.1"/>
    </source>
</evidence>
<sequence>MSGAVFVKRYDDSERYNAAAAHHAWLAGLGSGVRLPALVARGVRHLIFERLPGHTPEMGDLPRAAAALGRLHAAAHGHELRAARLDQPHITSTGLVIPDFTSPRQEALHRAAAAAGVPGSSIGAVLDRAGQPAAFYKDPNIRNYLANEEDVAVVDFDDMTLAPFGYDLAGLLVTASMTHGRLDEQTIAHCLHAYRVVIAPLLCSLADLKQYAELHHLLTLRYLGRNGYRHPWPTVRPWPDPFPAVPTREGAFGWPPQPNW</sequence>
<feature type="domain" description="Aminoglycoside phosphotransferase" evidence="1">
    <location>
        <begin position="5"/>
        <end position="177"/>
    </location>
</feature>
<accession>A0ABS1YJZ2</accession>
<dbReference type="RefSeq" id="WP_203149898.1">
    <property type="nucleotide sequence ID" value="NZ_JAEVHL010000104.1"/>
</dbReference>
<evidence type="ECO:0000313" key="3">
    <source>
        <dbReference type="Proteomes" id="UP000622245"/>
    </source>
</evidence>
<dbReference type="InterPro" id="IPR011009">
    <property type="entry name" value="Kinase-like_dom_sf"/>
</dbReference>
<dbReference type="InterPro" id="IPR002575">
    <property type="entry name" value="Aminoglycoside_PTrfase"/>
</dbReference>
<protein>
    <submittedName>
        <fullName evidence="2">Phosphotransferase</fullName>
    </submittedName>
</protein>
<reference evidence="2 3" key="1">
    <citation type="submission" date="2021-01" db="EMBL/GenBank/DDBJ databases">
        <title>Draft genome sequence of Micromonospora sp. strain STR1s_6.</title>
        <authorList>
            <person name="Karlyshev A."/>
            <person name="Jawad R."/>
        </authorList>
    </citation>
    <scope>NUCLEOTIDE SEQUENCE [LARGE SCALE GENOMIC DNA]</scope>
    <source>
        <strain evidence="2 3">STR1S-6</strain>
    </source>
</reference>
<organism evidence="2 3">
    <name type="scientific">Micromonospora tarensis</name>
    <dbReference type="NCBI Taxonomy" id="2806100"/>
    <lineage>
        <taxon>Bacteria</taxon>
        <taxon>Bacillati</taxon>
        <taxon>Actinomycetota</taxon>
        <taxon>Actinomycetes</taxon>
        <taxon>Micromonosporales</taxon>
        <taxon>Micromonosporaceae</taxon>
        <taxon>Micromonospora</taxon>
    </lineage>
</organism>
<dbReference type="Pfam" id="PF01636">
    <property type="entry name" value="APH"/>
    <property type="match status" value="1"/>
</dbReference>